<feature type="binding site" evidence="11">
    <location>
        <position position="46"/>
    </location>
    <ligand>
        <name>substrate</name>
    </ligand>
</feature>
<dbReference type="Proteomes" id="UP000295063">
    <property type="component" value="Unassembled WGS sequence"/>
</dbReference>
<dbReference type="GO" id="GO:0009228">
    <property type="term" value="P:thiamine biosynthetic process"/>
    <property type="evidence" value="ECO:0007669"/>
    <property type="project" value="UniProtKB-KW"/>
</dbReference>
<keyword evidence="13" id="KW-1185">Reference proteome</keyword>
<gene>
    <name evidence="11" type="primary">thiM</name>
    <name evidence="12" type="ORF">EV210_11359</name>
</gene>
<feature type="binding site" evidence="11">
    <location>
        <position position="122"/>
    </location>
    <ligand>
        <name>ATP</name>
        <dbReference type="ChEBI" id="CHEBI:30616"/>
    </ligand>
</feature>
<evidence type="ECO:0000256" key="9">
    <source>
        <dbReference type="ARBA" id="ARBA00022842"/>
    </source>
</evidence>
<dbReference type="InterPro" id="IPR000417">
    <property type="entry name" value="Hyethyz_kinase"/>
</dbReference>
<keyword evidence="9 11" id="KW-0460">Magnesium</keyword>
<evidence type="ECO:0000256" key="1">
    <source>
        <dbReference type="ARBA" id="ARBA00001771"/>
    </source>
</evidence>
<dbReference type="PIRSF" id="PIRSF000513">
    <property type="entry name" value="Thz_kinase"/>
    <property type="match status" value="1"/>
</dbReference>
<organism evidence="12 13">
    <name type="scientific">Anaerospora hongkongensis</name>
    <dbReference type="NCBI Taxonomy" id="244830"/>
    <lineage>
        <taxon>Bacteria</taxon>
        <taxon>Bacillati</taxon>
        <taxon>Bacillota</taxon>
        <taxon>Negativicutes</taxon>
        <taxon>Selenomonadales</taxon>
        <taxon>Sporomusaceae</taxon>
        <taxon>Anaerospora</taxon>
    </lineage>
</organism>
<keyword evidence="6 11" id="KW-0547">Nucleotide-binding</keyword>
<comment type="similarity">
    <text evidence="11">Belongs to the Thz kinase family.</text>
</comment>
<dbReference type="HAMAP" id="MF_00228">
    <property type="entry name" value="Thz_kinase"/>
    <property type="match status" value="1"/>
</dbReference>
<keyword evidence="7 11" id="KW-0418">Kinase</keyword>
<dbReference type="GO" id="GO:0004417">
    <property type="term" value="F:hydroxyethylthiazole kinase activity"/>
    <property type="evidence" value="ECO:0007669"/>
    <property type="project" value="UniProtKB-UniRule"/>
</dbReference>
<keyword evidence="10 11" id="KW-0784">Thiamine biosynthesis</keyword>
<evidence type="ECO:0000256" key="5">
    <source>
        <dbReference type="ARBA" id="ARBA00022723"/>
    </source>
</evidence>
<dbReference type="AlphaFoldDB" id="A0A4R1PWA8"/>
<sequence>MDILQAVSEALEQVKAKKPLVHQLTNFVTANDCANVTLALGGSPVMTNDPGEVEEMVSFASALVLNIGTLNGQLVDSMILAGKKAAEKGIPVIFDPVGAGATRLRSTAAERIIREIPLAVIRGNMSEIKTLAGINEGIRGVDSTAGQEQGEAVAMNLATRLGCVVAITGPIDIIARKDEVYHISNGHPLLASVTGTGCMSTALTACFCGVGDSFIGAIAGVATMGIAGEIAQKSLTGTEGLGTFRVRLIDAISNMTGSTFQAYAKIAQMKGA</sequence>
<dbReference type="InterPro" id="IPR029056">
    <property type="entry name" value="Ribokinase-like"/>
</dbReference>
<name>A0A4R1PWA8_9FIRM</name>
<dbReference type="Gene3D" id="3.40.1190.20">
    <property type="match status" value="1"/>
</dbReference>
<comment type="cofactor">
    <cofactor evidence="2 11">
        <name>Mg(2+)</name>
        <dbReference type="ChEBI" id="CHEBI:18420"/>
    </cofactor>
</comment>
<proteinExistence type="inferred from homology"/>
<dbReference type="CDD" id="cd01170">
    <property type="entry name" value="THZ_kinase"/>
    <property type="match status" value="1"/>
</dbReference>
<dbReference type="EC" id="2.7.1.50" evidence="11"/>
<evidence type="ECO:0000256" key="8">
    <source>
        <dbReference type="ARBA" id="ARBA00022840"/>
    </source>
</evidence>
<evidence type="ECO:0000256" key="3">
    <source>
        <dbReference type="ARBA" id="ARBA00004868"/>
    </source>
</evidence>
<comment type="function">
    <text evidence="11">Catalyzes the phosphorylation of the hydroxyl group of 4-methyl-5-beta-hydroxyethylthiazole (THZ).</text>
</comment>
<evidence type="ECO:0000313" key="12">
    <source>
        <dbReference type="EMBL" id="TCL35219.1"/>
    </source>
</evidence>
<dbReference type="OrthoDB" id="9778146at2"/>
<dbReference type="EMBL" id="SLUI01000013">
    <property type="protein sequence ID" value="TCL35219.1"/>
    <property type="molecule type" value="Genomic_DNA"/>
</dbReference>
<dbReference type="SUPFAM" id="SSF53613">
    <property type="entry name" value="Ribokinase-like"/>
    <property type="match status" value="1"/>
</dbReference>
<feature type="binding site" evidence="11">
    <location>
        <position position="168"/>
    </location>
    <ligand>
        <name>ATP</name>
        <dbReference type="ChEBI" id="CHEBI:30616"/>
    </ligand>
</feature>
<evidence type="ECO:0000256" key="7">
    <source>
        <dbReference type="ARBA" id="ARBA00022777"/>
    </source>
</evidence>
<evidence type="ECO:0000256" key="11">
    <source>
        <dbReference type="HAMAP-Rule" id="MF_00228"/>
    </source>
</evidence>
<accession>A0A4R1PWA8</accession>
<evidence type="ECO:0000256" key="6">
    <source>
        <dbReference type="ARBA" id="ARBA00022741"/>
    </source>
</evidence>
<dbReference type="GO" id="GO:0000287">
    <property type="term" value="F:magnesium ion binding"/>
    <property type="evidence" value="ECO:0007669"/>
    <property type="project" value="UniProtKB-UniRule"/>
</dbReference>
<dbReference type="GO" id="GO:0009229">
    <property type="term" value="P:thiamine diphosphate biosynthetic process"/>
    <property type="evidence" value="ECO:0007669"/>
    <property type="project" value="UniProtKB-UniRule"/>
</dbReference>
<keyword evidence="5 11" id="KW-0479">Metal-binding</keyword>
<comment type="pathway">
    <text evidence="3 11">Cofactor biosynthesis; thiamine diphosphate biosynthesis; 4-methyl-5-(2-phosphoethyl)-thiazole from 5-(2-hydroxyethyl)-4-methylthiazole: step 1/1.</text>
</comment>
<keyword evidence="4 11" id="KW-0808">Transferase</keyword>
<dbReference type="NCBIfam" id="TIGR00694">
    <property type="entry name" value="thiM"/>
    <property type="match status" value="1"/>
</dbReference>
<comment type="catalytic activity">
    <reaction evidence="1 11">
        <text>5-(2-hydroxyethyl)-4-methylthiazole + ATP = 4-methyl-5-(2-phosphooxyethyl)-thiazole + ADP + H(+)</text>
        <dbReference type="Rhea" id="RHEA:24212"/>
        <dbReference type="ChEBI" id="CHEBI:15378"/>
        <dbReference type="ChEBI" id="CHEBI:17957"/>
        <dbReference type="ChEBI" id="CHEBI:30616"/>
        <dbReference type="ChEBI" id="CHEBI:58296"/>
        <dbReference type="ChEBI" id="CHEBI:456216"/>
        <dbReference type="EC" id="2.7.1.50"/>
    </reaction>
</comment>
<protein>
    <recommendedName>
        <fullName evidence="11">Hydroxyethylthiazole kinase</fullName>
        <ecNumber evidence="11">2.7.1.50</ecNumber>
    </recommendedName>
    <alternativeName>
        <fullName evidence="11">4-methyl-5-beta-hydroxyethylthiazole kinase</fullName>
        <shortName evidence="11">TH kinase</shortName>
        <shortName evidence="11">Thz kinase</shortName>
    </alternativeName>
</protein>
<evidence type="ECO:0000313" key="13">
    <source>
        <dbReference type="Proteomes" id="UP000295063"/>
    </source>
</evidence>
<evidence type="ECO:0000256" key="10">
    <source>
        <dbReference type="ARBA" id="ARBA00022977"/>
    </source>
</evidence>
<comment type="caution">
    <text evidence="12">The sequence shown here is derived from an EMBL/GenBank/DDBJ whole genome shotgun (WGS) entry which is preliminary data.</text>
</comment>
<feature type="binding site" evidence="11">
    <location>
        <position position="195"/>
    </location>
    <ligand>
        <name>substrate</name>
    </ligand>
</feature>
<evidence type="ECO:0000256" key="2">
    <source>
        <dbReference type="ARBA" id="ARBA00001946"/>
    </source>
</evidence>
<keyword evidence="8 11" id="KW-0067">ATP-binding</keyword>
<dbReference type="UniPathway" id="UPA00060">
    <property type="reaction ID" value="UER00139"/>
</dbReference>
<reference evidence="12 13" key="1">
    <citation type="submission" date="2019-03" db="EMBL/GenBank/DDBJ databases">
        <title>Genomic Encyclopedia of Type Strains, Phase IV (KMG-IV): sequencing the most valuable type-strain genomes for metagenomic binning, comparative biology and taxonomic classification.</title>
        <authorList>
            <person name="Goeker M."/>
        </authorList>
    </citation>
    <scope>NUCLEOTIDE SEQUENCE [LARGE SCALE GENOMIC DNA]</scope>
    <source>
        <strain evidence="12 13">DSM 15969</strain>
    </source>
</reference>
<evidence type="ECO:0000256" key="4">
    <source>
        <dbReference type="ARBA" id="ARBA00022679"/>
    </source>
</evidence>
<dbReference type="NCBIfam" id="NF006830">
    <property type="entry name" value="PRK09355.1"/>
    <property type="match status" value="1"/>
</dbReference>
<dbReference type="GO" id="GO:0005524">
    <property type="term" value="F:ATP binding"/>
    <property type="evidence" value="ECO:0007669"/>
    <property type="project" value="UniProtKB-UniRule"/>
</dbReference>
<dbReference type="PRINTS" id="PR01099">
    <property type="entry name" value="HYETHTZKNASE"/>
</dbReference>
<dbReference type="RefSeq" id="WP_132082629.1">
    <property type="nucleotide sequence ID" value="NZ_DAMAKO010000014.1"/>
</dbReference>
<dbReference type="Pfam" id="PF02110">
    <property type="entry name" value="HK"/>
    <property type="match status" value="1"/>
</dbReference>